<dbReference type="AlphaFoldDB" id="A0A366WQR8"/>
<proteinExistence type="predicted"/>
<evidence type="ECO:0000313" key="1">
    <source>
        <dbReference type="EMBL" id="RBW50412.1"/>
    </source>
</evidence>
<sequence>MRWRAENTVPNLCPTLPFRIGDHALARQYSFPNNHWDWPVKLTHHHAVRAGNLIFTGGQVDLDPKGTVRNIGDLETQCRNSMVYMERLFDDLGVDFNDLVRLVVYFVGDAQDEAFLLDLLAQIIGPTARPAINMIPMPQLCYPDMLTEIEGVAVRSPNGEIVERQCHTLPDLPPLPAAFSHLVQAGDMIFTSDISARNSDGTVAHPNNPAAQTQLTMDRLEQVLALSGAGLDDVVKLTTFTTGDETIKGWATAAALRADRFTRNSPVVTDLPLAQSPAPGQATKLAATAMLGSEPARHTSPDGHWTWSQSMPYAHGTCTGDVIHIGGQVARSETSKVLTPDDMVAQTRTAMANIAQILAQYDATLDDVVKVTTFYQGNASAEALHENLLVRSNSYTPPGPATTGIPVPHLERKGLVIKIEVIAVLDLESP</sequence>
<dbReference type="InterPro" id="IPR006175">
    <property type="entry name" value="YjgF/YER057c/UK114"/>
</dbReference>
<protein>
    <recommendedName>
        <fullName evidence="3">RidA family protein</fullName>
    </recommendedName>
</protein>
<dbReference type="SUPFAM" id="SSF55298">
    <property type="entry name" value="YjgF-like"/>
    <property type="match status" value="3"/>
</dbReference>
<dbReference type="Pfam" id="PF01042">
    <property type="entry name" value="Ribonuc_L-PSP"/>
    <property type="match status" value="3"/>
</dbReference>
<dbReference type="EMBL" id="QOCE01000048">
    <property type="protein sequence ID" value="RBW50412.1"/>
    <property type="molecule type" value="Genomic_DNA"/>
</dbReference>
<accession>A0A366WQR8</accession>
<comment type="caution">
    <text evidence="1">The sequence shown here is derived from an EMBL/GenBank/DDBJ whole genome shotgun (WGS) entry which is preliminary data.</text>
</comment>
<dbReference type="Proteomes" id="UP000252706">
    <property type="component" value="Unassembled WGS sequence"/>
</dbReference>
<dbReference type="PANTHER" id="PTHR43857">
    <property type="entry name" value="BLR7761 PROTEIN"/>
    <property type="match status" value="1"/>
</dbReference>
<dbReference type="Gene3D" id="3.30.1330.40">
    <property type="entry name" value="RutC-like"/>
    <property type="match status" value="3"/>
</dbReference>
<organism evidence="1 2">
    <name type="scientific">Phaeobacter gallaeciensis</name>
    <dbReference type="NCBI Taxonomy" id="60890"/>
    <lineage>
        <taxon>Bacteria</taxon>
        <taxon>Pseudomonadati</taxon>
        <taxon>Pseudomonadota</taxon>
        <taxon>Alphaproteobacteria</taxon>
        <taxon>Rhodobacterales</taxon>
        <taxon>Roseobacteraceae</taxon>
        <taxon>Phaeobacter</taxon>
    </lineage>
</organism>
<dbReference type="PANTHER" id="PTHR43857:SF1">
    <property type="entry name" value="YJGH FAMILY PROTEIN"/>
    <property type="match status" value="1"/>
</dbReference>
<dbReference type="OrthoDB" id="7696925at2"/>
<name>A0A366WQR8_9RHOB</name>
<dbReference type="CDD" id="cd00448">
    <property type="entry name" value="YjgF_YER057c_UK114_family"/>
    <property type="match status" value="3"/>
</dbReference>
<reference evidence="1 2" key="1">
    <citation type="submission" date="2018-07" db="EMBL/GenBank/DDBJ databases">
        <title>Modular assembly of carbohydrate-degrading microbial communities in the ocean.</title>
        <authorList>
            <person name="Enke T.N."/>
            <person name="Datta M.S."/>
            <person name="Schwartzman J.A."/>
            <person name="Cermak N."/>
            <person name="Schmitz D.A."/>
            <person name="Barrere J."/>
            <person name="Cordero O.X."/>
        </authorList>
    </citation>
    <scope>NUCLEOTIDE SEQUENCE [LARGE SCALE GENOMIC DNA]</scope>
    <source>
        <strain evidence="1 2">C3M10</strain>
    </source>
</reference>
<dbReference type="InterPro" id="IPR035959">
    <property type="entry name" value="RutC-like_sf"/>
</dbReference>
<evidence type="ECO:0000313" key="2">
    <source>
        <dbReference type="Proteomes" id="UP000252706"/>
    </source>
</evidence>
<evidence type="ECO:0008006" key="3">
    <source>
        <dbReference type="Google" id="ProtNLM"/>
    </source>
</evidence>
<gene>
    <name evidence="1" type="ORF">DS909_21360</name>
</gene>